<feature type="region of interest" description="Disordered" evidence="4">
    <location>
        <begin position="212"/>
        <end position="234"/>
    </location>
</feature>
<dbReference type="InterPro" id="IPR003959">
    <property type="entry name" value="ATPase_AAA_core"/>
</dbReference>
<dbReference type="Pfam" id="PF00004">
    <property type="entry name" value="AAA"/>
    <property type="match status" value="1"/>
</dbReference>
<dbReference type="GO" id="GO:0005524">
    <property type="term" value="F:ATP binding"/>
    <property type="evidence" value="ECO:0007669"/>
    <property type="project" value="UniProtKB-KW"/>
</dbReference>
<evidence type="ECO:0000256" key="3">
    <source>
        <dbReference type="ARBA" id="ARBA00022840"/>
    </source>
</evidence>
<dbReference type="GO" id="GO:0006261">
    <property type="term" value="P:DNA-templated DNA replication"/>
    <property type="evidence" value="ECO:0007669"/>
    <property type="project" value="TreeGrafter"/>
</dbReference>
<protein>
    <recommendedName>
        <fullName evidence="5">AAA+ ATPase domain-containing protein</fullName>
    </recommendedName>
</protein>
<dbReference type="EMBL" id="QETF01000035">
    <property type="protein sequence ID" value="PWG15591.1"/>
    <property type="molecule type" value="Genomic_DNA"/>
</dbReference>
<keyword evidence="7" id="KW-1185">Reference proteome</keyword>
<dbReference type="SMART" id="SM00382">
    <property type="entry name" value="AAA"/>
    <property type="match status" value="1"/>
</dbReference>
<dbReference type="PANTHER" id="PTHR11669">
    <property type="entry name" value="REPLICATION FACTOR C / DNA POLYMERASE III GAMMA-TAU SUBUNIT"/>
    <property type="match status" value="1"/>
</dbReference>
<keyword evidence="3" id="KW-0067">ATP-binding</keyword>
<dbReference type="GO" id="GO:0016887">
    <property type="term" value="F:ATP hydrolysis activity"/>
    <property type="evidence" value="ECO:0007669"/>
    <property type="project" value="InterPro"/>
</dbReference>
<dbReference type="GO" id="GO:0003689">
    <property type="term" value="F:DNA clamp loader activity"/>
    <property type="evidence" value="ECO:0007669"/>
    <property type="project" value="TreeGrafter"/>
</dbReference>
<evidence type="ECO:0000256" key="4">
    <source>
        <dbReference type="SAM" id="MobiDB-lite"/>
    </source>
</evidence>
<proteinExistence type="predicted"/>
<feature type="domain" description="AAA+ ATPase" evidence="5">
    <location>
        <begin position="34"/>
        <end position="163"/>
    </location>
</feature>
<name>A0A2V1NZ52_9RHOB</name>
<dbReference type="AlphaFoldDB" id="A0A2V1NZ52"/>
<dbReference type="OrthoDB" id="7344521at2"/>
<dbReference type="InterPro" id="IPR027417">
    <property type="entry name" value="P-loop_NTPase"/>
</dbReference>
<gene>
    <name evidence="6" type="ORF">DFK10_16080</name>
</gene>
<evidence type="ECO:0000259" key="5">
    <source>
        <dbReference type="SMART" id="SM00382"/>
    </source>
</evidence>
<sequence length="234" mass="26129">MTFEDKYEPQTVAELIFADKAAQATCQRYATGKPYKPLMLWGPPGTAKTTTARVIVRERYHAAGYDGAIEEFNGADLKPADFKKLLNVANMLQFACGEALLLINEFDEIAEQDQPKFRSWMDDYKWINLVVTTNEQPGVQGVKQKIMGPLQSLFERVELAPPSLKDCLPRAQAIVQQEGFTVSTQDLQVLLSTFTGDIRDMLPLLEEGIEQLRQGTPPQPPKPSLQVVSSKPSK</sequence>
<keyword evidence="1" id="KW-0235">DNA replication</keyword>
<evidence type="ECO:0000256" key="2">
    <source>
        <dbReference type="ARBA" id="ARBA00022741"/>
    </source>
</evidence>
<dbReference type="SUPFAM" id="SSF52540">
    <property type="entry name" value="P-loop containing nucleoside triphosphate hydrolases"/>
    <property type="match status" value="1"/>
</dbReference>
<dbReference type="Gene3D" id="3.40.50.300">
    <property type="entry name" value="P-loop containing nucleotide triphosphate hydrolases"/>
    <property type="match status" value="1"/>
</dbReference>
<dbReference type="CDD" id="cd00009">
    <property type="entry name" value="AAA"/>
    <property type="match status" value="1"/>
</dbReference>
<dbReference type="PANTHER" id="PTHR11669:SF20">
    <property type="entry name" value="REPLICATION FACTOR C SUBUNIT 4"/>
    <property type="match status" value="1"/>
</dbReference>
<keyword evidence="2" id="KW-0547">Nucleotide-binding</keyword>
<dbReference type="GO" id="GO:0006281">
    <property type="term" value="P:DNA repair"/>
    <property type="evidence" value="ECO:0007669"/>
    <property type="project" value="TreeGrafter"/>
</dbReference>
<dbReference type="InterPro" id="IPR050238">
    <property type="entry name" value="DNA_Rep/Repair_Clamp_Loader"/>
</dbReference>
<evidence type="ECO:0000313" key="6">
    <source>
        <dbReference type="EMBL" id="PWG15591.1"/>
    </source>
</evidence>
<dbReference type="RefSeq" id="WP_109390055.1">
    <property type="nucleotide sequence ID" value="NZ_QETF01000035.1"/>
</dbReference>
<reference evidence="7" key="1">
    <citation type="submission" date="2018-05" db="EMBL/GenBank/DDBJ databases">
        <authorList>
            <person name="Du Z."/>
            <person name="Wang X."/>
        </authorList>
    </citation>
    <scope>NUCLEOTIDE SEQUENCE [LARGE SCALE GENOMIC DNA]</scope>
    <source>
        <strain evidence="7">WDS4C29</strain>
    </source>
</reference>
<dbReference type="InterPro" id="IPR003593">
    <property type="entry name" value="AAA+_ATPase"/>
</dbReference>
<comment type="caution">
    <text evidence="6">The sequence shown here is derived from an EMBL/GenBank/DDBJ whole genome shotgun (WGS) entry which is preliminary data.</text>
</comment>
<accession>A0A2V1NZ52</accession>
<dbReference type="Proteomes" id="UP000245293">
    <property type="component" value="Unassembled WGS sequence"/>
</dbReference>
<evidence type="ECO:0000313" key="7">
    <source>
        <dbReference type="Proteomes" id="UP000245293"/>
    </source>
</evidence>
<evidence type="ECO:0000256" key="1">
    <source>
        <dbReference type="ARBA" id="ARBA00022705"/>
    </source>
</evidence>
<organism evidence="6 7">
    <name type="scientific">Salibaculum griseiflavum</name>
    <dbReference type="NCBI Taxonomy" id="1914409"/>
    <lineage>
        <taxon>Bacteria</taxon>
        <taxon>Pseudomonadati</taxon>
        <taxon>Pseudomonadota</taxon>
        <taxon>Alphaproteobacteria</taxon>
        <taxon>Rhodobacterales</taxon>
        <taxon>Roseobacteraceae</taxon>
        <taxon>Salibaculum</taxon>
    </lineage>
</organism>